<evidence type="ECO:0000256" key="2">
    <source>
        <dbReference type="ARBA" id="ARBA00022771"/>
    </source>
</evidence>
<proteinExistence type="predicted"/>
<evidence type="ECO:0000256" key="8">
    <source>
        <dbReference type="ARBA" id="ARBA00023242"/>
    </source>
</evidence>
<sequence>MVQNKCKICEVPARHTHFGVISCDPCKTFFKRNAKHGQETLKCRYDGHCEININTRHVCSYCRIVKCFKSGMQIRMNQSTFSNRNKPNRKRKLIVSNSEERVSKVLVRLNEPVQFSTLNLLQRDQSTLSTDQWALISNLSHCYDEYSGLSIGERFMCRQTSLPIKIRFKSAPVVEFIKGLFDETQLLFNNNRDFLSLSMDDRCTLLHTTIKHIGSLSSNFIYHKIDLFSYPAYYDTVGMITNVNSIIATKRVSVRLDFDVIVLKLLLAILCFSTFQYTVYSHTPPVNLTNIQQILYIQNTYTELLWRYLVYKYNFEGAVKCFSDLIRCLFAVHDTIIAVEEIEWFSDKVNSVIQKTEQTLILYD</sequence>
<evidence type="ECO:0000256" key="6">
    <source>
        <dbReference type="ARBA" id="ARBA00023163"/>
    </source>
</evidence>
<dbReference type="PANTHER" id="PTHR24082">
    <property type="entry name" value="NUCLEAR HORMONE RECEPTOR"/>
    <property type="match status" value="1"/>
</dbReference>
<dbReference type="Proteomes" id="UP000663870">
    <property type="component" value="Unassembled WGS sequence"/>
</dbReference>
<protein>
    <recommendedName>
        <fullName evidence="9">Nuclear receptor domain-containing protein</fullName>
    </recommendedName>
</protein>
<dbReference type="SUPFAM" id="SSF57716">
    <property type="entry name" value="Glucocorticoid receptor-like (DNA-binding domain)"/>
    <property type="match status" value="1"/>
</dbReference>
<name>A0A815FG45_9BILA</name>
<evidence type="ECO:0000256" key="5">
    <source>
        <dbReference type="ARBA" id="ARBA00023125"/>
    </source>
</evidence>
<feature type="domain" description="Nuclear receptor" evidence="9">
    <location>
        <begin position="3"/>
        <end position="79"/>
    </location>
</feature>
<keyword evidence="6" id="KW-0804">Transcription</keyword>
<dbReference type="InterPro" id="IPR013088">
    <property type="entry name" value="Znf_NHR/GATA"/>
</dbReference>
<keyword evidence="1" id="KW-0479">Metal-binding</keyword>
<dbReference type="EMBL" id="CAJNOL010004428">
    <property type="protein sequence ID" value="CAF1587897.1"/>
    <property type="molecule type" value="Genomic_DNA"/>
</dbReference>
<accession>A0A815FG45</accession>
<evidence type="ECO:0000259" key="9">
    <source>
        <dbReference type="PROSITE" id="PS51030"/>
    </source>
</evidence>
<dbReference type="InterPro" id="IPR001628">
    <property type="entry name" value="Znf_hrmn_rcpt"/>
</dbReference>
<keyword evidence="3" id="KW-0862">Zinc</keyword>
<dbReference type="PANTHER" id="PTHR24082:SF283">
    <property type="entry name" value="NUCLEAR HORMONE RECEPTOR HR96"/>
    <property type="match status" value="1"/>
</dbReference>
<reference evidence="10" key="1">
    <citation type="submission" date="2021-02" db="EMBL/GenBank/DDBJ databases">
        <authorList>
            <person name="Nowell W R."/>
        </authorList>
    </citation>
    <scope>NUCLEOTIDE SEQUENCE</scope>
</reference>
<evidence type="ECO:0000256" key="7">
    <source>
        <dbReference type="ARBA" id="ARBA00023170"/>
    </source>
</evidence>
<dbReference type="GO" id="GO:0030154">
    <property type="term" value="P:cell differentiation"/>
    <property type="evidence" value="ECO:0007669"/>
    <property type="project" value="TreeGrafter"/>
</dbReference>
<dbReference type="PRINTS" id="PR00047">
    <property type="entry name" value="STROIDFINGER"/>
</dbReference>
<evidence type="ECO:0000313" key="12">
    <source>
        <dbReference type="Proteomes" id="UP000663854"/>
    </source>
</evidence>
<dbReference type="InterPro" id="IPR050234">
    <property type="entry name" value="Nuclear_hormone_rcpt_NR1"/>
</dbReference>
<dbReference type="Pfam" id="PF00105">
    <property type="entry name" value="zf-C4"/>
    <property type="match status" value="1"/>
</dbReference>
<dbReference type="Gene3D" id="1.10.565.10">
    <property type="entry name" value="Retinoid X Receptor"/>
    <property type="match status" value="1"/>
</dbReference>
<dbReference type="GO" id="GO:0045944">
    <property type="term" value="P:positive regulation of transcription by RNA polymerase II"/>
    <property type="evidence" value="ECO:0007669"/>
    <property type="project" value="TreeGrafter"/>
</dbReference>
<comment type="caution">
    <text evidence="10">The sequence shown here is derived from an EMBL/GenBank/DDBJ whole genome shotgun (WGS) entry which is preliminary data.</text>
</comment>
<keyword evidence="13" id="KW-1185">Reference proteome</keyword>
<dbReference type="GO" id="GO:0000978">
    <property type="term" value="F:RNA polymerase II cis-regulatory region sequence-specific DNA binding"/>
    <property type="evidence" value="ECO:0007669"/>
    <property type="project" value="TreeGrafter"/>
</dbReference>
<evidence type="ECO:0000256" key="4">
    <source>
        <dbReference type="ARBA" id="ARBA00023015"/>
    </source>
</evidence>
<keyword evidence="7" id="KW-0675">Receptor</keyword>
<dbReference type="GO" id="GO:0008270">
    <property type="term" value="F:zinc ion binding"/>
    <property type="evidence" value="ECO:0007669"/>
    <property type="project" value="UniProtKB-KW"/>
</dbReference>
<evidence type="ECO:0000256" key="3">
    <source>
        <dbReference type="ARBA" id="ARBA00022833"/>
    </source>
</evidence>
<evidence type="ECO:0000313" key="13">
    <source>
        <dbReference type="Proteomes" id="UP000663870"/>
    </source>
</evidence>
<dbReference type="SMART" id="SM00399">
    <property type="entry name" value="ZnF_C4"/>
    <property type="match status" value="1"/>
</dbReference>
<dbReference type="GO" id="GO:0000122">
    <property type="term" value="P:negative regulation of transcription by RNA polymerase II"/>
    <property type="evidence" value="ECO:0007669"/>
    <property type="project" value="TreeGrafter"/>
</dbReference>
<organism evidence="10 12">
    <name type="scientific">Rotaria sordida</name>
    <dbReference type="NCBI Taxonomy" id="392033"/>
    <lineage>
        <taxon>Eukaryota</taxon>
        <taxon>Metazoa</taxon>
        <taxon>Spiralia</taxon>
        <taxon>Gnathifera</taxon>
        <taxon>Rotifera</taxon>
        <taxon>Eurotatoria</taxon>
        <taxon>Bdelloidea</taxon>
        <taxon>Philodinida</taxon>
        <taxon>Philodinidae</taxon>
        <taxon>Rotaria</taxon>
    </lineage>
</organism>
<dbReference type="InterPro" id="IPR035500">
    <property type="entry name" value="NHR-like_dom_sf"/>
</dbReference>
<evidence type="ECO:0000256" key="1">
    <source>
        <dbReference type="ARBA" id="ARBA00022723"/>
    </source>
</evidence>
<dbReference type="PROSITE" id="PS51030">
    <property type="entry name" value="NUCLEAR_REC_DBD_2"/>
    <property type="match status" value="1"/>
</dbReference>
<evidence type="ECO:0000313" key="11">
    <source>
        <dbReference type="EMBL" id="CAF1587897.1"/>
    </source>
</evidence>
<dbReference type="Proteomes" id="UP000663854">
    <property type="component" value="Unassembled WGS sequence"/>
</dbReference>
<dbReference type="AlphaFoldDB" id="A0A815FG45"/>
<gene>
    <name evidence="11" type="ORF">JXQ802_LOCUS46927</name>
    <name evidence="10" type="ORF">PYM288_LOCUS31102</name>
</gene>
<evidence type="ECO:0000313" key="10">
    <source>
        <dbReference type="EMBL" id="CAF1324786.1"/>
    </source>
</evidence>
<keyword evidence="4" id="KW-0805">Transcription regulation</keyword>
<dbReference type="PROSITE" id="PS00031">
    <property type="entry name" value="NUCLEAR_REC_DBD_1"/>
    <property type="match status" value="1"/>
</dbReference>
<dbReference type="GO" id="GO:0004879">
    <property type="term" value="F:nuclear receptor activity"/>
    <property type="evidence" value="ECO:0007669"/>
    <property type="project" value="TreeGrafter"/>
</dbReference>
<dbReference type="EMBL" id="CAJNOH010003134">
    <property type="protein sequence ID" value="CAF1324786.1"/>
    <property type="molecule type" value="Genomic_DNA"/>
</dbReference>
<dbReference type="Gene3D" id="3.30.50.10">
    <property type="entry name" value="Erythroid Transcription Factor GATA-1, subunit A"/>
    <property type="match status" value="1"/>
</dbReference>
<keyword evidence="2" id="KW-0863">Zinc-finger</keyword>
<keyword evidence="8" id="KW-0539">Nucleus</keyword>
<dbReference type="SUPFAM" id="SSF48508">
    <property type="entry name" value="Nuclear receptor ligand-binding domain"/>
    <property type="match status" value="1"/>
</dbReference>
<keyword evidence="5" id="KW-0238">DNA-binding</keyword>